<dbReference type="EMBL" id="JBHUIM010000002">
    <property type="protein sequence ID" value="MFD2247574.1"/>
    <property type="molecule type" value="Genomic_DNA"/>
</dbReference>
<sequence>MKQLLSLFFILAFTLSAFAQQTQKPVLHGKNWMAITGKPLAATAGAMTFQKGGNAVDAACAMLAATSTMWDVLSWGGETQALIYNPKTKKVIAINALGVAPTGATPKFFKSKGYNFPPENGPLAATTPGTPGGLLYMLANYGTLSLEQVLAPAMEMAAGYPIEAQTANSFEKNKDLLKQWPYSKKVFLTHPGEKREAPEAGEIFVQKDLLQTLTKMVEAERAALKKGMSRKDAIMAAYDRFYKGDIAEEFVRGSKEQGGLITMKDLANWKPIEEEPLKVTYRGVDVYKLQQWTQGPSMLQALNILENFDLKSMGYNSSKYIHTIYQAMNLSFADRDFYYGDPYFAPQEPMKGLLSKDYAKQRARLIQYEKNDPNIGPGDPYPFEGKKNPYLKLLKKRGFEMDTTKRNFAPTHDTRNGSSSIEEYQDRLWRGTTTVEAADKDGWVVSITPSGGWTPAVIAGNTGIGMSQRMQSFVLDPTLNPFNVVEPGKRPRVTLTPSMALKDGKPYLSFAVQGGDTQDQNLLQFFLNVVEFGMNVQQASEAANINTNQLWLSLGGTKTEDRKPKPGQILLHDSTPEAVRNELKKMGYIMSFDDRTSGPINAIYFDWQHGSFWGGSSNHGEDYGIGW</sequence>
<keyword evidence="3" id="KW-1185">Reference proteome</keyword>
<dbReference type="Pfam" id="PF01019">
    <property type="entry name" value="G_glu_transpept"/>
    <property type="match status" value="1"/>
</dbReference>
<dbReference type="PANTHER" id="PTHR43881:SF1">
    <property type="entry name" value="GAMMA-GLUTAMYLTRANSPEPTIDASE (AFU_ORTHOLOGUE AFUA_4G13580)"/>
    <property type="match status" value="1"/>
</dbReference>
<dbReference type="InterPro" id="IPR052896">
    <property type="entry name" value="GGT-like_enzyme"/>
</dbReference>
<keyword evidence="1" id="KW-0732">Signal</keyword>
<dbReference type="Proteomes" id="UP001597374">
    <property type="component" value="Unassembled WGS sequence"/>
</dbReference>
<dbReference type="PRINTS" id="PR01210">
    <property type="entry name" value="GGTRANSPTASE"/>
</dbReference>
<reference evidence="3" key="1">
    <citation type="journal article" date="2019" name="Int. J. Syst. Evol. Microbiol.">
        <title>The Global Catalogue of Microorganisms (GCM) 10K type strain sequencing project: providing services to taxonomists for standard genome sequencing and annotation.</title>
        <authorList>
            <consortium name="The Broad Institute Genomics Platform"/>
            <consortium name="The Broad Institute Genome Sequencing Center for Infectious Disease"/>
            <person name="Wu L."/>
            <person name="Ma J."/>
        </authorList>
    </citation>
    <scope>NUCLEOTIDE SEQUENCE [LARGE SCALE GENOMIC DNA]</scope>
    <source>
        <strain evidence="3">CGMCC 4.1782</strain>
    </source>
</reference>
<dbReference type="SUPFAM" id="SSF56235">
    <property type="entry name" value="N-terminal nucleophile aminohydrolases (Ntn hydrolases)"/>
    <property type="match status" value="1"/>
</dbReference>
<dbReference type="InterPro" id="IPR043137">
    <property type="entry name" value="GGT_ssub_C"/>
</dbReference>
<proteinExistence type="predicted"/>
<dbReference type="Gene3D" id="1.10.246.130">
    <property type="match status" value="1"/>
</dbReference>
<gene>
    <name evidence="2" type="ORF">ACFSKP_15005</name>
</gene>
<evidence type="ECO:0000256" key="1">
    <source>
        <dbReference type="SAM" id="SignalP"/>
    </source>
</evidence>
<protein>
    <submittedName>
        <fullName evidence="2">Gamma-glutamyltransferase family protein</fullName>
    </submittedName>
</protein>
<evidence type="ECO:0000313" key="3">
    <source>
        <dbReference type="Proteomes" id="UP001597374"/>
    </source>
</evidence>
<feature type="chain" id="PRO_5047148361" evidence="1">
    <location>
        <begin position="20"/>
        <end position="627"/>
    </location>
</feature>
<dbReference type="Gene3D" id="3.60.20.40">
    <property type="match status" value="1"/>
</dbReference>
<dbReference type="InterPro" id="IPR029055">
    <property type="entry name" value="Ntn_hydrolases_N"/>
</dbReference>
<organism evidence="2 3">
    <name type="scientific">Pontibacter ruber</name>
    <dbReference type="NCBI Taxonomy" id="1343895"/>
    <lineage>
        <taxon>Bacteria</taxon>
        <taxon>Pseudomonadati</taxon>
        <taxon>Bacteroidota</taxon>
        <taxon>Cytophagia</taxon>
        <taxon>Cytophagales</taxon>
        <taxon>Hymenobacteraceae</taxon>
        <taxon>Pontibacter</taxon>
    </lineage>
</organism>
<comment type="caution">
    <text evidence="2">The sequence shown here is derived from an EMBL/GenBank/DDBJ whole genome shotgun (WGS) entry which is preliminary data.</text>
</comment>
<feature type="signal peptide" evidence="1">
    <location>
        <begin position="1"/>
        <end position="19"/>
    </location>
</feature>
<evidence type="ECO:0000313" key="2">
    <source>
        <dbReference type="EMBL" id="MFD2247574.1"/>
    </source>
</evidence>
<dbReference type="RefSeq" id="WP_250430557.1">
    <property type="nucleotide sequence ID" value="NZ_JALPRR010000003.1"/>
</dbReference>
<accession>A0ABW5D246</accession>
<dbReference type="PANTHER" id="PTHR43881">
    <property type="entry name" value="GAMMA-GLUTAMYLTRANSPEPTIDASE (AFU_ORTHOLOGUE AFUA_4G13580)"/>
    <property type="match status" value="1"/>
</dbReference>
<dbReference type="InterPro" id="IPR043138">
    <property type="entry name" value="GGT_lsub"/>
</dbReference>
<name>A0ABW5D246_9BACT</name>